<dbReference type="GO" id="GO:0007186">
    <property type="term" value="P:G protein-coupled receptor signaling pathway"/>
    <property type="evidence" value="ECO:0007669"/>
    <property type="project" value="InterPro"/>
</dbReference>
<dbReference type="GO" id="GO:0019236">
    <property type="term" value="P:response to pheromone"/>
    <property type="evidence" value="ECO:0007669"/>
    <property type="project" value="InterPro"/>
</dbReference>
<gene>
    <name evidence="4" type="ORF">TrRE_jg9721</name>
</gene>
<evidence type="ECO:0000259" key="3">
    <source>
        <dbReference type="Pfam" id="PF10192"/>
    </source>
</evidence>
<feature type="transmembrane region" description="Helical" evidence="2">
    <location>
        <begin position="125"/>
        <end position="145"/>
    </location>
</feature>
<feature type="compositionally biased region" description="Basic and acidic residues" evidence="1">
    <location>
        <begin position="707"/>
        <end position="729"/>
    </location>
</feature>
<feature type="compositionally biased region" description="Low complexity" evidence="1">
    <location>
        <begin position="466"/>
        <end position="499"/>
    </location>
</feature>
<keyword evidence="2" id="KW-1133">Transmembrane helix</keyword>
<evidence type="ECO:0000313" key="4">
    <source>
        <dbReference type="EMBL" id="GMH71230.1"/>
    </source>
</evidence>
<dbReference type="PANTHER" id="PTHR23252:SF24">
    <property type="entry name" value="TRANSMEMBRANE PROTEIN 145"/>
    <property type="match status" value="1"/>
</dbReference>
<name>A0A9W7ANW6_9STRA</name>
<dbReference type="Proteomes" id="UP001165082">
    <property type="component" value="Unassembled WGS sequence"/>
</dbReference>
<dbReference type="OrthoDB" id="205745at2759"/>
<dbReference type="CDD" id="cd00637">
    <property type="entry name" value="7tm_classA_rhodopsin-like"/>
    <property type="match status" value="1"/>
</dbReference>
<dbReference type="AlphaFoldDB" id="A0A9W7ANW6"/>
<dbReference type="InterPro" id="IPR019336">
    <property type="entry name" value="GPR180/TMEM145_TM"/>
</dbReference>
<feature type="region of interest" description="Disordered" evidence="1">
    <location>
        <begin position="421"/>
        <end position="737"/>
    </location>
</feature>
<feature type="transmembrane region" description="Helical" evidence="2">
    <location>
        <begin position="267"/>
        <end position="288"/>
    </location>
</feature>
<proteinExistence type="predicted"/>
<feature type="non-terminal residue" evidence="4">
    <location>
        <position position="1"/>
    </location>
</feature>
<evidence type="ECO:0000256" key="2">
    <source>
        <dbReference type="SAM" id="Phobius"/>
    </source>
</evidence>
<dbReference type="InterPro" id="IPR047831">
    <property type="entry name" value="GPR180/TMEM145"/>
</dbReference>
<dbReference type="Pfam" id="PF10192">
    <property type="entry name" value="GPR180-TMEM145_TM"/>
    <property type="match status" value="1"/>
</dbReference>
<evidence type="ECO:0000256" key="1">
    <source>
        <dbReference type="SAM" id="MobiDB-lite"/>
    </source>
</evidence>
<accession>A0A9W7ANW6</accession>
<feature type="transmembrane region" description="Helical" evidence="2">
    <location>
        <begin position="200"/>
        <end position="217"/>
    </location>
</feature>
<feature type="compositionally biased region" description="Polar residues" evidence="1">
    <location>
        <begin position="525"/>
        <end position="553"/>
    </location>
</feature>
<feature type="compositionally biased region" description="Basic residues" evidence="1">
    <location>
        <begin position="625"/>
        <end position="649"/>
    </location>
</feature>
<dbReference type="PANTHER" id="PTHR23252">
    <property type="entry name" value="INTIMAL THICKNESS RECEPTOR-RELATED"/>
    <property type="match status" value="1"/>
</dbReference>
<dbReference type="EMBL" id="BRXZ01002838">
    <property type="protein sequence ID" value="GMH71230.1"/>
    <property type="molecule type" value="Genomic_DNA"/>
</dbReference>
<feature type="compositionally biased region" description="Basic and acidic residues" evidence="1">
    <location>
        <begin position="575"/>
        <end position="614"/>
    </location>
</feature>
<feature type="transmembrane region" description="Helical" evidence="2">
    <location>
        <begin position="237"/>
        <end position="255"/>
    </location>
</feature>
<comment type="caution">
    <text evidence="4">The sequence shown here is derived from an EMBL/GenBank/DDBJ whole genome shotgun (WGS) entry which is preliminary data.</text>
</comment>
<keyword evidence="5" id="KW-1185">Reference proteome</keyword>
<organism evidence="4 5">
    <name type="scientific">Triparma retinervis</name>
    <dbReference type="NCBI Taxonomy" id="2557542"/>
    <lineage>
        <taxon>Eukaryota</taxon>
        <taxon>Sar</taxon>
        <taxon>Stramenopiles</taxon>
        <taxon>Ochrophyta</taxon>
        <taxon>Bolidophyceae</taxon>
        <taxon>Parmales</taxon>
        <taxon>Triparmaceae</taxon>
        <taxon>Triparma</taxon>
    </lineage>
</organism>
<keyword evidence="2" id="KW-0472">Membrane</keyword>
<sequence length="737" mass="82980">IKLNLSVKDGNRYKMLFYWGEFSTWLSIYNSKYSELTCKEREELANHELKLYENSSSTTVLPNGEALGSDVTVTKYFDSAIPKYFFIALSNCDDANDERDPTNNVLYTQVVGVALKSRRKLHVTVKLFIISLFLQWFSLLFAITYNSTFASSGEANSRLQVTSDVFASISESIFLLVLICLAKGWTIVRRKISINGRLKIACFLTTYFMSSLTVVVWKHVSRNSATQIYYYESPAGIMYVCARCFALVWFCYSAKTTMRQFNKKRRFYKKFILTFTCWLSLTPFIIYLCTFAPDWARLRVAYSCNLSAYFVGQALLLVLYNPLTTFNSSFPFHALTSAMDAPSNGNRNTSNHIGSDTMARRNGEAGKVVINNHFERQHVAKLRLIERYISDNVRALQAQQSDLRRILCKLDEGDQIVTYKESESPSTLAPPTWRKPKENMASPVDSRFGDAPAPSPDPMLPSVSRYQQHQQHQQQYHHQQQHQPQQPSKGNSNNFFNGSPGRDDGASMEALKQKMLLMESEFDPSKQSDLPSIRTPNVKTVSVTSAAVNNDSSRGMVEDSPEAKKGGGGGGSFGDEWKNNDVTDNDNQFRNRDQDQGHQFDDGEDRKPEAKDSQDAIVEATQAKSAKKKKKKEKKEKKAKKDKGSKKKDKGLALPPGMAAPLQAPTVAKTVDDDGDGDGNSNSILEHSERPSFLTDWGDSNGPRTDTPTKHLLTEEKTESEGKWEERDLSFLGDSGE</sequence>
<feature type="transmembrane region" description="Helical" evidence="2">
    <location>
        <begin position="165"/>
        <end position="188"/>
    </location>
</feature>
<evidence type="ECO:0000313" key="5">
    <source>
        <dbReference type="Proteomes" id="UP001165082"/>
    </source>
</evidence>
<keyword evidence="2" id="KW-0812">Transmembrane</keyword>
<feature type="domain" description="GPR180/TMEM145 transmembrane" evidence="3">
    <location>
        <begin position="106"/>
        <end position="312"/>
    </location>
</feature>
<reference evidence="4" key="1">
    <citation type="submission" date="2022-07" db="EMBL/GenBank/DDBJ databases">
        <title>Genome analysis of Parmales, a sister group of diatoms, reveals the evolutionary specialization of diatoms from phago-mixotrophs to photoautotrophs.</title>
        <authorList>
            <person name="Ban H."/>
            <person name="Sato S."/>
            <person name="Yoshikawa S."/>
            <person name="Kazumasa Y."/>
            <person name="Nakamura Y."/>
            <person name="Ichinomiya M."/>
            <person name="Saitoh K."/>
            <person name="Sato N."/>
            <person name="Blanc-Mathieu R."/>
            <person name="Endo H."/>
            <person name="Kuwata A."/>
            <person name="Ogata H."/>
        </authorList>
    </citation>
    <scope>NUCLEOTIDE SEQUENCE</scope>
</reference>
<protein>
    <recommendedName>
        <fullName evidence="3">GPR180/TMEM145 transmembrane domain-containing protein</fullName>
    </recommendedName>
</protein>